<sequence length="381" mass="42951">MKSDILNKYHSYGLRVFGACSESFRLPGFYCVIGLMSFFLVFAVCDCIAVSDDLDTLINDLITTLGILSTICNSLAFYSNRRKLELLIDEMYDDLVSKYASDLSYAIMLTNTKTSRLLSNFILAMYSVMNMSFLLKAITSYLIGEVDERIFVCPSAFPWNGRKSPIYEITITCQFVMSSAVFYNLAIIEGQLAFLVLHACSKVMIVKGEIAKLSQHADMNSVDQESLYAIIKKISQEHLGFLKFVKNLEDVYSMVSLVHILGLTLLLVVTGFTLIVATEKKAPMEAINYSVYLLSFLLNSGLYCYAGQHLNNQSETIATEISNCPWYKFHVIHKKNINFMLMRAQIPVVLTAGKFNQLSFVLLTSMIKTSYSYLSIVRASR</sequence>
<dbReference type="EMBL" id="CM056742">
    <property type="protein sequence ID" value="KAJ8679630.1"/>
    <property type="molecule type" value="Genomic_DNA"/>
</dbReference>
<protein>
    <submittedName>
        <fullName evidence="1">Uncharacterized protein</fullName>
    </submittedName>
</protein>
<accession>A0ACC2P7Q8</accession>
<dbReference type="Proteomes" id="UP001239111">
    <property type="component" value="Chromosome 2"/>
</dbReference>
<organism evidence="1 2">
    <name type="scientific">Eretmocerus hayati</name>
    <dbReference type="NCBI Taxonomy" id="131215"/>
    <lineage>
        <taxon>Eukaryota</taxon>
        <taxon>Metazoa</taxon>
        <taxon>Ecdysozoa</taxon>
        <taxon>Arthropoda</taxon>
        <taxon>Hexapoda</taxon>
        <taxon>Insecta</taxon>
        <taxon>Pterygota</taxon>
        <taxon>Neoptera</taxon>
        <taxon>Endopterygota</taxon>
        <taxon>Hymenoptera</taxon>
        <taxon>Apocrita</taxon>
        <taxon>Proctotrupomorpha</taxon>
        <taxon>Chalcidoidea</taxon>
        <taxon>Aphelinidae</taxon>
        <taxon>Aphelininae</taxon>
        <taxon>Eretmocerus</taxon>
    </lineage>
</organism>
<comment type="caution">
    <text evidence="1">The sequence shown here is derived from an EMBL/GenBank/DDBJ whole genome shotgun (WGS) entry which is preliminary data.</text>
</comment>
<keyword evidence="2" id="KW-1185">Reference proteome</keyword>
<gene>
    <name evidence="1" type="ORF">QAD02_015417</name>
</gene>
<reference evidence="1" key="1">
    <citation type="submission" date="2023-04" db="EMBL/GenBank/DDBJ databases">
        <title>A chromosome-level genome assembly of the parasitoid wasp Eretmocerus hayati.</title>
        <authorList>
            <person name="Zhong Y."/>
            <person name="Liu S."/>
            <person name="Liu Y."/>
        </authorList>
    </citation>
    <scope>NUCLEOTIDE SEQUENCE</scope>
    <source>
        <strain evidence="1">ZJU_SS_LIU_2023</strain>
    </source>
</reference>
<proteinExistence type="predicted"/>
<evidence type="ECO:0000313" key="2">
    <source>
        <dbReference type="Proteomes" id="UP001239111"/>
    </source>
</evidence>
<evidence type="ECO:0000313" key="1">
    <source>
        <dbReference type="EMBL" id="KAJ8679630.1"/>
    </source>
</evidence>
<name>A0ACC2P7Q8_9HYME</name>